<name>A0A518EP52_9BACT</name>
<proteinExistence type="predicted"/>
<accession>A0A518EP52</accession>
<dbReference type="EMBL" id="CP036434">
    <property type="protein sequence ID" value="QDV05860.1"/>
    <property type="molecule type" value="Genomic_DNA"/>
</dbReference>
<keyword evidence="3" id="KW-1185">Reference proteome</keyword>
<organism evidence="2 3">
    <name type="scientific">Saltatorellus ferox</name>
    <dbReference type="NCBI Taxonomy" id="2528018"/>
    <lineage>
        <taxon>Bacteria</taxon>
        <taxon>Pseudomonadati</taxon>
        <taxon>Planctomycetota</taxon>
        <taxon>Planctomycetia</taxon>
        <taxon>Planctomycetia incertae sedis</taxon>
        <taxon>Saltatorellus</taxon>
    </lineage>
</organism>
<gene>
    <name evidence="2" type="ORF">Poly30_13630</name>
</gene>
<dbReference type="Proteomes" id="UP000320390">
    <property type="component" value="Chromosome"/>
</dbReference>
<dbReference type="Pfam" id="PF13701">
    <property type="entry name" value="DDE_Tnp_1_4"/>
    <property type="match status" value="1"/>
</dbReference>
<evidence type="ECO:0000313" key="2">
    <source>
        <dbReference type="EMBL" id="QDV05860.1"/>
    </source>
</evidence>
<reference evidence="2 3" key="1">
    <citation type="submission" date="2019-02" db="EMBL/GenBank/DDBJ databases">
        <title>Deep-cultivation of Planctomycetes and their phenomic and genomic characterization uncovers novel biology.</title>
        <authorList>
            <person name="Wiegand S."/>
            <person name="Jogler M."/>
            <person name="Boedeker C."/>
            <person name="Pinto D."/>
            <person name="Vollmers J."/>
            <person name="Rivas-Marin E."/>
            <person name="Kohn T."/>
            <person name="Peeters S.H."/>
            <person name="Heuer A."/>
            <person name="Rast P."/>
            <person name="Oberbeckmann S."/>
            <person name="Bunk B."/>
            <person name="Jeske O."/>
            <person name="Meyerdierks A."/>
            <person name="Storesund J.E."/>
            <person name="Kallscheuer N."/>
            <person name="Luecker S."/>
            <person name="Lage O.M."/>
            <person name="Pohl T."/>
            <person name="Merkel B.J."/>
            <person name="Hornburger P."/>
            <person name="Mueller R.-W."/>
            <person name="Bruemmer F."/>
            <person name="Labrenz M."/>
            <person name="Spormann A.M."/>
            <person name="Op den Camp H."/>
            <person name="Overmann J."/>
            <person name="Amann R."/>
            <person name="Jetten M.S.M."/>
            <person name="Mascher T."/>
            <person name="Medema M.H."/>
            <person name="Devos D.P."/>
            <person name="Kaster A.-K."/>
            <person name="Ovreas L."/>
            <person name="Rohde M."/>
            <person name="Galperin M.Y."/>
            <person name="Jogler C."/>
        </authorList>
    </citation>
    <scope>NUCLEOTIDE SEQUENCE [LARGE SCALE GENOMIC DNA]</scope>
    <source>
        <strain evidence="2 3">Poly30</strain>
    </source>
</reference>
<dbReference type="AlphaFoldDB" id="A0A518EP52"/>
<sequence length="207" mass="22284">MDERLGLTTSLASKLVDERSPMRVQHSLTQMLRTATYAMAIDSAQAAAAADMGDDAVFKIATCDKKGLSMLDDDAAVASQPTLSRLFAQLSSEENLPHLRTALFDSAVKAVHAAEGQELGQVTLDIDSYPIPVHGHQAGSEHNGYYRTRGFHPLGVMLGETGHWLDLKLRSGNVHTASGAKEMLEPLIDRARVDLSDNVFVRGDAAG</sequence>
<dbReference type="InterPro" id="IPR025668">
    <property type="entry name" value="Tnp_DDE_dom"/>
</dbReference>
<evidence type="ECO:0000313" key="3">
    <source>
        <dbReference type="Proteomes" id="UP000320390"/>
    </source>
</evidence>
<feature type="domain" description="Transposase DDE" evidence="1">
    <location>
        <begin position="2"/>
        <end position="206"/>
    </location>
</feature>
<evidence type="ECO:0000259" key="1">
    <source>
        <dbReference type="Pfam" id="PF13701"/>
    </source>
</evidence>
<protein>
    <recommendedName>
        <fullName evidence="1">Transposase DDE domain-containing protein</fullName>
    </recommendedName>
</protein>